<name>A0A8J7Z1V2_9CYAN</name>
<organism evidence="3 4">
    <name type="scientific">Myxacorys almedinensis A</name>
    <dbReference type="NCBI Taxonomy" id="2690445"/>
    <lineage>
        <taxon>Bacteria</taxon>
        <taxon>Bacillati</taxon>
        <taxon>Cyanobacteriota</taxon>
        <taxon>Cyanophyceae</taxon>
        <taxon>Leptolyngbyales</taxon>
        <taxon>Leptolyngbyaceae</taxon>
        <taxon>Myxacorys</taxon>
        <taxon>Myxacorys almedinensis</taxon>
    </lineage>
</organism>
<dbReference type="EMBL" id="WVIE01000003">
    <property type="protein sequence ID" value="NDJ16256.1"/>
    <property type="molecule type" value="Genomic_DNA"/>
</dbReference>
<evidence type="ECO:0000313" key="4">
    <source>
        <dbReference type="Proteomes" id="UP000646053"/>
    </source>
</evidence>
<comment type="caution">
    <text evidence="3">The sequence shown here is derived from an EMBL/GenBank/DDBJ whole genome shotgun (WGS) entry which is preliminary data.</text>
</comment>
<gene>
    <name evidence="3" type="ORF">GS601_02950</name>
</gene>
<dbReference type="Proteomes" id="UP000646053">
    <property type="component" value="Unassembled WGS sequence"/>
</dbReference>
<comment type="similarity">
    <text evidence="1 2">Belongs to the UPF0102 family.</text>
</comment>
<evidence type="ECO:0000256" key="1">
    <source>
        <dbReference type="ARBA" id="ARBA00006738"/>
    </source>
</evidence>
<dbReference type="InterPro" id="IPR003509">
    <property type="entry name" value="UPF0102_YraN-like"/>
</dbReference>
<proteinExistence type="inferred from homology"/>
<reference evidence="3" key="1">
    <citation type="submission" date="2019-12" db="EMBL/GenBank/DDBJ databases">
        <title>High-Quality draft genome sequences of three cyanobacteria isolated from the limestone walls of the Old Cathedral of Coimbra.</title>
        <authorList>
            <person name="Tiago I."/>
            <person name="Soares F."/>
            <person name="Portugal A."/>
        </authorList>
    </citation>
    <scope>NUCLEOTIDE SEQUENCE</scope>
    <source>
        <strain evidence="3">A</strain>
    </source>
</reference>
<dbReference type="PANTHER" id="PTHR34039">
    <property type="entry name" value="UPF0102 PROTEIN YRAN"/>
    <property type="match status" value="1"/>
</dbReference>
<protein>
    <recommendedName>
        <fullName evidence="2">UPF0102 protein GS601_02950</fullName>
    </recommendedName>
</protein>
<dbReference type="Gene3D" id="3.40.1350.10">
    <property type="match status" value="1"/>
</dbReference>
<dbReference type="NCBIfam" id="TIGR00252">
    <property type="entry name" value="YraN family protein"/>
    <property type="match status" value="1"/>
</dbReference>
<evidence type="ECO:0000313" key="3">
    <source>
        <dbReference type="EMBL" id="NDJ16256.1"/>
    </source>
</evidence>
<evidence type="ECO:0000256" key="2">
    <source>
        <dbReference type="HAMAP-Rule" id="MF_00048"/>
    </source>
</evidence>
<dbReference type="AlphaFoldDB" id="A0A8J7Z1V2"/>
<accession>A0A8J7Z1V2</accession>
<dbReference type="HAMAP" id="MF_00048">
    <property type="entry name" value="UPF0102"/>
    <property type="match status" value="1"/>
</dbReference>
<dbReference type="SUPFAM" id="SSF52980">
    <property type="entry name" value="Restriction endonuclease-like"/>
    <property type="match status" value="1"/>
</dbReference>
<dbReference type="InterPro" id="IPR011856">
    <property type="entry name" value="tRNA_endonuc-like_dom_sf"/>
</dbReference>
<sequence>MAQNPFLIVPESVDIPAPHHPTHVGILGENLVAEWLRSHDWQILHQRWTCRFGELDLVAQLPKEKSLIAFVEVKTRSQRNWDGDGLLAITPTKQAKLWKTAQSFLINYPDLAALPCRFDVAIVRCRKASASKQGHKDCFSQSVAGYILTLQTYIPDAFTHD</sequence>
<keyword evidence="4" id="KW-1185">Reference proteome</keyword>
<dbReference type="InterPro" id="IPR011335">
    <property type="entry name" value="Restrct_endonuc-II-like"/>
</dbReference>
<dbReference type="GO" id="GO:0003676">
    <property type="term" value="F:nucleic acid binding"/>
    <property type="evidence" value="ECO:0007669"/>
    <property type="project" value="InterPro"/>
</dbReference>
<dbReference type="CDD" id="cd20736">
    <property type="entry name" value="PoNe_Nuclease"/>
    <property type="match status" value="1"/>
</dbReference>
<dbReference type="Pfam" id="PF02021">
    <property type="entry name" value="UPF0102"/>
    <property type="match status" value="1"/>
</dbReference>
<dbReference type="PANTHER" id="PTHR34039:SF1">
    <property type="entry name" value="UPF0102 PROTEIN YRAN"/>
    <property type="match status" value="1"/>
</dbReference>